<name>A0A4S8QGU2_9HELO</name>
<accession>A0A4S8QGU2</accession>
<proteinExistence type="predicted"/>
<feature type="domain" description="Heterokaryon incompatibility" evidence="1">
    <location>
        <begin position="49"/>
        <end position="201"/>
    </location>
</feature>
<dbReference type="InterPro" id="IPR052895">
    <property type="entry name" value="HetReg/Transcr_Mod"/>
</dbReference>
<evidence type="ECO:0000313" key="2">
    <source>
        <dbReference type="EMBL" id="THV43698.1"/>
    </source>
</evidence>
<dbReference type="AlphaFoldDB" id="A0A4S8QGU2"/>
<protein>
    <recommendedName>
        <fullName evidence="1">Heterokaryon incompatibility domain-containing protein</fullName>
    </recommendedName>
</protein>
<dbReference type="Proteomes" id="UP000308671">
    <property type="component" value="Unassembled WGS sequence"/>
</dbReference>
<dbReference type="OrthoDB" id="3600004at2759"/>
<gene>
    <name evidence="2" type="ORF">BGAL_1075g00010</name>
</gene>
<dbReference type="PANTHER" id="PTHR24148">
    <property type="entry name" value="ANKYRIN REPEAT DOMAIN-CONTAINING PROTEIN 39 HOMOLOG-RELATED"/>
    <property type="match status" value="1"/>
</dbReference>
<dbReference type="InterPro" id="IPR010730">
    <property type="entry name" value="HET"/>
</dbReference>
<evidence type="ECO:0000313" key="3">
    <source>
        <dbReference type="Proteomes" id="UP000308671"/>
    </source>
</evidence>
<reference evidence="2 3" key="1">
    <citation type="submission" date="2017-12" db="EMBL/GenBank/DDBJ databases">
        <title>Comparative genomics of Botrytis spp.</title>
        <authorList>
            <person name="Valero-Jimenez C.A."/>
            <person name="Tapia P."/>
            <person name="Veloso J."/>
            <person name="Silva-Moreno E."/>
            <person name="Staats M."/>
            <person name="Valdes J.H."/>
            <person name="Van Kan J.A.L."/>
        </authorList>
    </citation>
    <scope>NUCLEOTIDE SEQUENCE [LARGE SCALE GENOMIC DNA]</scope>
    <source>
        <strain evidence="2 3">MUCL435</strain>
    </source>
</reference>
<comment type="caution">
    <text evidence="2">The sequence shown here is derived from an EMBL/GenBank/DDBJ whole genome shotgun (WGS) entry which is preliminary data.</text>
</comment>
<keyword evidence="3" id="KW-1185">Reference proteome</keyword>
<dbReference type="EMBL" id="PQXL01001070">
    <property type="protein sequence ID" value="THV43698.1"/>
    <property type="molecule type" value="Genomic_DNA"/>
</dbReference>
<evidence type="ECO:0000259" key="1">
    <source>
        <dbReference type="Pfam" id="PF06985"/>
    </source>
</evidence>
<sequence>METSNPRAKLNYIPLGFRTSIRLVVIHPGSGDEPIRCHLIHTKLDEMAYEALSYEWKEESNDDPMINVNGENVTVRKNLHDALVHIRLPETGLHIWIDALSIDQSDTSERNAQIKIMGRIYSGALRVIVWLGNAAENSATALRMLEKIATHATLRNTDGMNSDEHSNQLIKLFNGFDHDEWKALVALCQRPYWSRIWVLQEIHLAKSYKVHCGKESIGDSDFHDSIAIFSVEEMKTENTTEYFHIITESAASAHRLAKDLPSQFHTLHRWILATSYGGFVSTNPHDMIYALLGVSSDWQDGRVLLIPNYNKPLPDLFFDVVRIMMAKPLGDKSIKIFNLLAERLECTTDPRVKKFFTDLKPVPKSYLAQLQDLMLSFKFNVRRSLNFKSLGQ</sequence>
<dbReference type="PANTHER" id="PTHR24148:SF64">
    <property type="entry name" value="HETEROKARYON INCOMPATIBILITY DOMAIN-CONTAINING PROTEIN"/>
    <property type="match status" value="1"/>
</dbReference>
<organism evidence="2 3">
    <name type="scientific">Botrytis galanthina</name>
    <dbReference type="NCBI Taxonomy" id="278940"/>
    <lineage>
        <taxon>Eukaryota</taxon>
        <taxon>Fungi</taxon>
        <taxon>Dikarya</taxon>
        <taxon>Ascomycota</taxon>
        <taxon>Pezizomycotina</taxon>
        <taxon>Leotiomycetes</taxon>
        <taxon>Helotiales</taxon>
        <taxon>Sclerotiniaceae</taxon>
        <taxon>Botrytis</taxon>
    </lineage>
</organism>
<dbReference type="Pfam" id="PF06985">
    <property type="entry name" value="HET"/>
    <property type="match status" value="1"/>
</dbReference>